<organism evidence="2 3">
    <name type="scientific">Lichtheimia corymbifera JMRC:FSU:9682</name>
    <dbReference type="NCBI Taxonomy" id="1263082"/>
    <lineage>
        <taxon>Eukaryota</taxon>
        <taxon>Fungi</taxon>
        <taxon>Fungi incertae sedis</taxon>
        <taxon>Mucoromycota</taxon>
        <taxon>Mucoromycotina</taxon>
        <taxon>Mucoromycetes</taxon>
        <taxon>Mucorales</taxon>
        <taxon>Lichtheimiaceae</taxon>
        <taxon>Lichtheimia</taxon>
    </lineage>
</organism>
<evidence type="ECO:0000256" key="1">
    <source>
        <dbReference type="SAM" id="MobiDB-lite"/>
    </source>
</evidence>
<dbReference type="OrthoDB" id="2555519at2759"/>
<sequence>MHPTIWRRVTPNDFGRNARCACLECAEHYSHQWKHACVSHFFPKHFSSPFSATVVAMAKDTSRPKAINIIRPNHSLSTTATNNNRSTLTPPPPPLKPHISSSSNPRKPKVTTSAKISFDHGNGASGNKPQLNIYRPPSRSPQGPQVLAPQPRVSVTTTPNSTGGIGGNIVHSQRPKASLQEAVPRSLTTPILASNSTPVSIADRFQRRTTPTPPSPQQQQQLGATTSPPSQPPLSSQPSLMTRSRTLHTVNAVLTTTSDEESETDEEEMDPNRSSSSTNDDEEDEDDPMINEARIADLEISNRSLLAVNELLEITVRRQASQVAKLKKQLAQTSGHQTIAFAIINNRGECAVFYFSTGAISHMQTCEDHVNIQEDQEGDDNDDEDDDWEKDPTFHRMYQLTESMIQMGQESLRFQYKGARVLSHYNQDDEEDEEEQVEDNNCEPAPQAPTTDQSTKWSPAA</sequence>
<feature type="compositionally biased region" description="Low complexity" evidence="1">
    <location>
        <begin position="217"/>
        <end position="240"/>
    </location>
</feature>
<evidence type="ECO:0000313" key="2">
    <source>
        <dbReference type="EMBL" id="CDH50785.1"/>
    </source>
</evidence>
<feature type="region of interest" description="Disordered" evidence="1">
    <location>
        <begin position="206"/>
        <end position="286"/>
    </location>
</feature>
<feature type="compositionally biased region" description="Acidic residues" evidence="1">
    <location>
        <begin position="258"/>
        <end position="269"/>
    </location>
</feature>
<reference evidence="2" key="1">
    <citation type="submission" date="2013-08" db="EMBL/GenBank/DDBJ databases">
        <title>Gene expansion shapes genome architecture in the human pathogen Lichtheimia corymbifera: an evolutionary genomics analysis in the ancient terrestrial Mucorales (Mucoromycotina).</title>
        <authorList>
            <person name="Schwartze V.U."/>
            <person name="Winter S."/>
            <person name="Shelest E."/>
            <person name="Marcet-Houben M."/>
            <person name="Horn F."/>
            <person name="Wehner S."/>
            <person name="Hoffmann K."/>
            <person name="Riege K."/>
            <person name="Sammeth M."/>
            <person name="Nowrousian M."/>
            <person name="Valiante V."/>
            <person name="Linde J."/>
            <person name="Jacobsen I.D."/>
            <person name="Marz M."/>
            <person name="Brakhage A.A."/>
            <person name="Gabaldon T."/>
            <person name="Bocker S."/>
            <person name="Voigt K."/>
        </authorList>
    </citation>
    <scope>NUCLEOTIDE SEQUENCE [LARGE SCALE GENOMIC DNA]</scope>
    <source>
        <strain evidence="2">FSU 9682</strain>
    </source>
</reference>
<feature type="compositionally biased region" description="Polar residues" evidence="1">
    <location>
        <begin position="153"/>
        <end position="162"/>
    </location>
</feature>
<dbReference type="VEuPathDB" id="FungiDB:LCOR_02480.1"/>
<gene>
    <name evidence="2" type="ORF">LCOR_02480.1</name>
</gene>
<feature type="region of interest" description="Disordered" evidence="1">
    <location>
        <begin position="72"/>
        <end position="182"/>
    </location>
</feature>
<dbReference type="EMBL" id="CBTN010000007">
    <property type="protein sequence ID" value="CDH50785.1"/>
    <property type="molecule type" value="Genomic_DNA"/>
</dbReference>
<accession>A0A068RM22</accession>
<dbReference type="Proteomes" id="UP000027586">
    <property type="component" value="Unassembled WGS sequence"/>
</dbReference>
<keyword evidence="3" id="KW-1185">Reference proteome</keyword>
<feature type="compositionally biased region" description="Polar residues" evidence="1">
    <location>
        <begin position="74"/>
        <end position="85"/>
    </location>
</feature>
<name>A0A068RM22_9FUNG</name>
<feature type="compositionally biased region" description="Polar residues" evidence="1">
    <location>
        <begin position="241"/>
        <end position="254"/>
    </location>
</feature>
<protein>
    <submittedName>
        <fullName evidence="2">Uncharacterized protein</fullName>
    </submittedName>
</protein>
<comment type="caution">
    <text evidence="2">The sequence shown here is derived from an EMBL/GenBank/DDBJ whole genome shotgun (WGS) entry which is preliminary data.</text>
</comment>
<feature type="compositionally biased region" description="Polar residues" evidence="1">
    <location>
        <begin position="448"/>
        <end position="461"/>
    </location>
</feature>
<proteinExistence type="predicted"/>
<feature type="compositionally biased region" description="Acidic residues" evidence="1">
    <location>
        <begin position="428"/>
        <end position="441"/>
    </location>
</feature>
<dbReference type="AlphaFoldDB" id="A0A068RM22"/>
<evidence type="ECO:0000313" key="3">
    <source>
        <dbReference type="Proteomes" id="UP000027586"/>
    </source>
</evidence>
<dbReference type="STRING" id="1263082.A0A068RM22"/>
<feature type="region of interest" description="Disordered" evidence="1">
    <location>
        <begin position="423"/>
        <end position="461"/>
    </location>
</feature>